<dbReference type="Proteomes" id="UP000094056">
    <property type="component" value="Unassembled WGS sequence"/>
</dbReference>
<dbReference type="InterPro" id="IPR003779">
    <property type="entry name" value="CMD-like"/>
</dbReference>
<accession>A0A1E3XEA7</accession>
<evidence type="ECO:0000313" key="4">
    <source>
        <dbReference type="Proteomes" id="UP000094056"/>
    </source>
</evidence>
<dbReference type="SUPFAM" id="SSF69118">
    <property type="entry name" value="AhpD-like"/>
    <property type="match status" value="1"/>
</dbReference>
<dbReference type="AlphaFoldDB" id="A0A1E3XEA7"/>
<dbReference type="PANTHER" id="PTHR33930:SF2">
    <property type="entry name" value="BLR3452 PROTEIN"/>
    <property type="match status" value="1"/>
</dbReference>
<proteinExistence type="predicted"/>
<sequence length="88" mass="9511">MDTKMKELIAVGASVTANCVPCLKFHFAKAQEAGASEDEVREAVRVGRMVRKGAAGKWDEEAKSIIGQQMNSDSVSTGTNRDSAYFRA</sequence>
<dbReference type="PANTHER" id="PTHR33930">
    <property type="entry name" value="ALKYL HYDROPEROXIDE REDUCTASE AHPD"/>
    <property type="match status" value="1"/>
</dbReference>
<feature type="compositionally biased region" description="Polar residues" evidence="1">
    <location>
        <begin position="69"/>
        <end position="82"/>
    </location>
</feature>
<organism evidence="3 4">
    <name type="scientific">Candidatus Scalindua rubra</name>
    <dbReference type="NCBI Taxonomy" id="1872076"/>
    <lineage>
        <taxon>Bacteria</taxon>
        <taxon>Pseudomonadati</taxon>
        <taxon>Planctomycetota</taxon>
        <taxon>Candidatus Brocadiia</taxon>
        <taxon>Candidatus Brocadiales</taxon>
        <taxon>Candidatus Scalinduaceae</taxon>
        <taxon>Candidatus Scalindua</taxon>
    </lineage>
</organism>
<evidence type="ECO:0000313" key="3">
    <source>
        <dbReference type="EMBL" id="ODS33965.1"/>
    </source>
</evidence>
<dbReference type="NCBIfam" id="TIGR00778">
    <property type="entry name" value="ahpD_dom"/>
    <property type="match status" value="1"/>
</dbReference>
<protein>
    <submittedName>
        <fullName evidence="3">Carboxymuconolactone decarboxylase family protein</fullName>
    </submittedName>
</protein>
<name>A0A1E3XEA7_9BACT</name>
<reference evidence="3 4" key="1">
    <citation type="submission" date="2016-07" db="EMBL/GenBank/DDBJ databases">
        <title>Draft genome of Scalindua rubra, obtained from a brine-seawater interface in the Red Sea, sheds light on salt adaptation in anammox bacteria.</title>
        <authorList>
            <person name="Speth D.R."/>
            <person name="Lagkouvardos I."/>
            <person name="Wang Y."/>
            <person name="Qian P.-Y."/>
            <person name="Dutilh B.E."/>
            <person name="Jetten M.S."/>
        </authorList>
    </citation>
    <scope>NUCLEOTIDE SEQUENCE [LARGE SCALE GENOMIC DNA]</scope>
    <source>
        <strain evidence="3">BSI-1</strain>
    </source>
</reference>
<dbReference type="InterPro" id="IPR004675">
    <property type="entry name" value="AhpD_core"/>
</dbReference>
<dbReference type="EMBL" id="MAYW01000016">
    <property type="protein sequence ID" value="ODS33965.1"/>
    <property type="molecule type" value="Genomic_DNA"/>
</dbReference>
<gene>
    <name evidence="3" type="ORF">SCARUB_00938</name>
</gene>
<evidence type="ECO:0000256" key="1">
    <source>
        <dbReference type="SAM" id="MobiDB-lite"/>
    </source>
</evidence>
<dbReference type="Gene3D" id="1.20.1290.10">
    <property type="entry name" value="AhpD-like"/>
    <property type="match status" value="1"/>
</dbReference>
<comment type="caution">
    <text evidence="3">The sequence shown here is derived from an EMBL/GenBank/DDBJ whole genome shotgun (WGS) entry which is preliminary data.</text>
</comment>
<dbReference type="GO" id="GO:0051920">
    <property type="term" value="F:peroxiredoxin activity"/>
    <property type="evidence" value="ECO:0007669"/>
    <property type="project" value="InterPro"/>
</dbReference>
<dbReference type="Pfam" id="PF02627">
    <property type="entry name" value="CMD"/>
    <property type="match status" value="1"/>
</dbReference>
<dbReference type="InterPro" id="IPR029032">
    <property type="entry name" value="AhpD-like"/>
</dbReference>
<evidence type="ECO:0000259" key="2">
    <source>
        <dbReference type="Pfam" id="PF02627"/>
    </source>
</evidence>
<feature type="domain" description="Carboxymuconolactone decarboxylase-like" evidence="2">
    <location>
        <begin position="2"/>
        <end position="53"/>
    </location>
</feature>
<feature type="region of interest" description="Disordered" evidence="1">
    <location>
        <begin position="69"/>
        <end position="88"/>
    </location>
</feature>